<sequence length="56" mass="5858">MPTADQVRGDTPAEDRVSAEYDDSQGSTGRHPLILRSSTIAVFGADADPDGLLTIA</sequence>
<feature type="region of interest" description="Disordered" evidence="1">
    <location>
        <begin position="1"/>
        <end position="30"/>
    </location>
</feature>
<proteinExistence type="predicted"/>
<accession>A0ABT3CIS4</accession>
<keyword evidence="3" id="KW-1185">Reference proteome</keyword>
<comment type="caution">
    <text evidence="2">The sequence shown here is derived from an EMBL/GenBank/DDBJ whole genome shotgun (WGS) entry which is preliminary data.</text>
</comment>
<reference evidence="2 3" key="1">
    <citation type="journal article" date="2022" name="BMC Genomics">
        <title>Comparative genome analysis of mycobacteria focusing on tRNA and non-coding RNA.</title>
        <authorList>
            <person name="Behra P.R.K."/>
            <person name="Pettersson B.M.F."/>
            <person name="Ramesh M."/>
            <person name="Das S."/>
            <person name="Dasgupta S."/>
            <person name="Kirsebom L.A."/>
        </authorList>
    </citation>
    <scope>NUCLEOTIDE SEQUENCE [LARGE SCALE GENOMIC DNA]</scope>
    <source>
        <strain evidence="2 3">DSM 44078</strain>
    </source>
</reference>
<dbReference type="Proteomes" id="UP001526201">
    <property type="component" value="Unassembled WGS sequence"/>
</dbReference>
<dbReference type="RefSeq" id="WP_264070620.1">
    <property type="nucleotide sequence ID" value="NZ_JACKTY010000041.1"/>
</dbReference>
<name>A0ABT3CIS4_9MYCO</name>
<feature type="compositionally biased region" description="Basic and acidic residues" evidence="1">
    <location>
        <begin position="7"/>
        <end position="19"/>
    </location>
</feature>
<organism evidence="2 3">
    <name type="scientific">Mycolicibacterium komossense</name>
    <dbReference type="NCBI Taxonomy" id="1779"/>
    <lineage>
        <taxon>Bacteria</taxon>
        <taxon>Bacillati</taxon>
        <taxon>Actinomycetota</taxon>
        <taxon>Actinomycetes</taxon>
        <taxon>Mycobacteriales</taxon>
        <taxon>Mycobacteriaceae</taxon>
        <taxon>Mycolicibacterium</taxon>
    </lineage>
</organism>
<evidence type="ECO:0000313" key="3">
    <source>
        <dbReference type="Proteomes" id="UP001526201"/>
    </source>
</evidence>
<dbReference type="EMBL" id="JACKTY010000041">
    <property type="protein sequence ID" value="MCV7229395.1"/>
    <property type="molecule type" value="Genomic_DNA"/>
</dbReference>
<evidence type="ECO:0000313" key="2">
    <source>
        <dbReference type="EMBL" id="MCV7229395.1"/>
    </source>
</evidence>
<gene>
    <name evidence="2" type="ORF">H7J73_25620</name>
</gene>
<protein>
    <submittedName>
        <fullName evidence="2">Uncharacterized protein</fullName>
    </submittedName>
</protein>
<evidence type="ECO:0000256" key="1">
    <source>
        <dbReference type="SAM" id="MobiDB-lite"/>
    </source>
</evidence>